<feature type="transmembrane region" description="Helical" evidence="7">
    <location>
        <begin position="6"/>
        <end position="25"/>
    </location>
</feature>
<keyword evidence="4 7" id="KW-0812">Transmembrane</keyword>
<keyword evidence="5 7" id="KW-1133">Transmembrane helix</keyword>
<comment type="similarity">
    <text evidence="2">Belongs to the cytochrome ubiquinol oxidase subunit 2 family.</text>
</comment>
<sequence>MTEAYYLPAIFAGLMALAMLVYVILDGFDLGVGMLLPLAEDEEKDLMIGSIGPFWDANETWLVLGAGLLLVAFPMAHGIVFGALYLPVLAMLVGLILRGVAFDFRVKAQDPHKPWWNAAFAGGSLLAALAQGVMLGRYLTGFADTSTAWLFSLVVGVGLALAYALLGACWLVMKTRGALQAKAVRWAQLSLYGAGAAVAAVSLVTPLANPAIAAKWFGLPQFLLLLPLPLGTLALFALLMLSLPQLARRQAAGNDAFCWLPFAASVGIVLLSFWGLAYSVFPEIVLGRMTIWQGAADPEALWVILWGAIVVLPCIIGYTAFAYRVFWGKADRLSYQ</sequence>
<feature type="transmembrane region" description="Helical" evidence="7">
    <location>
        <begin position="184"/>
        <end position="204"/>
    </location>
</feature>
<protein>
    <submittedName>
        <fullName evidence="8">Cytochrome d ubiquinol oxidase subunit II</fullName>
    </submittedName>
</protein>
<keyword evidence="9" id="KW-1185">Reference proteome</keyword>
<dbReference type="PANTHER" id="PTHR43141:SF2">
    <property type="entry name" value="BLR3729 PROTEIN"/>
    <property type="match status" value="1"/>
</dbReference>
<evidence type="ECO:0000256" key="7">
    <source>
        <dbReference type="SAM" id="Phobius"/>
    </source>
</evidence>
<dbReference type="Pfam" id="PF02322">
    <property type="entry name" value="Cyt_bd_oxida_II"/>
    <property type="match status" value="1"/>
</dbReference>
<reference evidence="8 9" key="1">
    <citation type="submission" date="2024-05" db="EMBL/GenBank/DDBJ databases">
        <authorList>
            <person name="De Oliveira J.P."/>
            <person name="Noriler S.A."/>
            <person name="De Oliveira A.G."/>
            <person name="Sipoli D.S."/>
        </authorList>
    </citation>
    <scope>NUCLEOTIDE SEQUENCE [LARGE SCALE GENOMIC DNA]</scope>
    <source>
        <strain evidence="8 9">LABIM192</strain>
    </source>
</reference>
<feature type="transmembrane region" description="Helical" evidence="7">
    <location>
        <begin position="116"/>
        <end position="136"/>
    </location>
</feature>
<evidence type="ECO:0000256" key="6">
    <source>
        <dbReference type="ARBA" id="ARBA00023136"/>
    </source>
</evidence>
<evidence type="ECO:0000256" key="2">
    <source>
        <dbReference type="ARBA" id="ARBA00007543"/>
    </source>
</evidence>
<evidence type="ECO:0000256" key="5">
    <source>
        <dbReference type="ARBA" id="ARBA00022989"/>
    </source>
</evidence>
<dbReference type="PANTHER" id="PTHR43141">
    <property type="entry name" value="CYTOCHROME BD2 SUBUNIT II"/>
    <property type="match status" value="1"/>
</dbReference>
<feature type="transmembrane region" description="Helical" evidence="7">
    <location>
        <begin position="256"/>
        <end position="281"/>
    </location>
</feature>
<feature type="transmembrane region" description="Helical" evidence="7">
    <location>
        <begin position="224"/>
        <end position="244"/>
    </location>
</feature>
<accession>A0ABV0IYK0</accession>
<evidence type="ECO:0000313" key="8">
    <source>
        <dbReference type="EMBL" id="MEO9386354.1"/>
    </source>
</evidence>
<dbReference type="EMBL" id="JBDXMI010000001">
    <property type="protein sequence ID" value="MEO9386354.1"/>
    <property type="molecule type" value="Genomic_DNA"/>
</dbReference>
<keyword evidence="6 7" id="KW-0472">Membrane</keyword>
<gene>
    <name evidence="8" type="ORF">ABI908_19830</name>
</gene>
<keyword evidence="3" id="KW-1003">Cell membrane</keyword>
<comment type="subcellular location">
    <subcellularLocation>
        <location evidence="1">Cell membrane</location>
        <topology evidence="1">Multi-pass membrane protein</topology>
    </subcellularLocation>
</comment>
<evidence type="ECO:0000256" key="3">
    <source>
        <dbReference type="ARBA" id="ARBA00022475"/>
    </source>
</evidence>
<organism evidence="8 9">
    <name type="scientific">Chromobacterium phragmitis</name>
    <dbReference type="NCBI Taxonomy" id="2202141"/>
    <lineage>
        <taxon>Bacteria</taxon>
        <taxon>Pseudomonadati</taxon>
        <taxon>Pseudomonadota</taxon>
        <taxon>Betaproteobacteria</taxon>
        <taxon>Neisseriales</taxon>
        <taxon>Chromobacteriaceae</taxon>
        <taxon>Chromobacterium</taxon>
    </lineage>
</organism>
<dbReference type="Proteomes" id="UP001462502">
    <property type="component" value="Unassembled WGS sequence"/>
</dbReference>
<proteinExistence type="inferred from homology"/>
<feature type="transmembrane region" description="Helical" evidence="7">
    <location>
        <begin position="148"/>
        <end position="172"/>
    </location>
</feature>
<comment type="caution">
    <text evidence="8">The sequence shown here is derived from an EMBL/GenBank/DDBJ whole genome shotgun (WGS) entry which is preliminary data.</text>
</comment>
<name>A0ABV0IYK0_9NEIS</name>
<feature type="transmembrane region" description="Helical" evidence="7">
    <location>
        <begin position="85"/>
        <end position="104"/>
    </location>
</feature>
<evidence type="ECO:0000313" key="9">
    <source>
        <dbReference type="Proteomes" id="UP001462502"/>
    </source>
</evidence>
<dbReference type="RefSeq" id="WP_114060092.1">
    <property type="nucleotide sequence ID" value="NZ_CP029495.1"/>
</dbReference>
<evidence type="ECO:0000256" key="1">
    <source>
        <dbReference type="ARBA" id="ARBA00004651"/>
    </source>
</evidence>
<feature type="transmembrane region" description="Helical" evidence="7">
    <location>
        <begin position="301"/>
        <end position="326"/>
    </location>
</feature>
<evidence type="ECO:0000256" key="4">
    <source>
        <dbReference type="ARBA" id="ARBA00022692"/>
    </source>
</evidence>
<dbReference type="InterPro" id="IPR003317">
    <property type="entry name" value="Cyt-d_oxidase_su2"/>
</dbReference>